<dbReference type="InterPro" id="IPR001610">
    <property type="entry name" value="PAC"/>
</dbReference>
<dbReference type="CDD" id="cd01949">
    <property type="entry name" value="GGDEF"/>
    <property type="match status" value="1"/>
</dbReference>
<dbReference type="InterPro" id="IPR013587">
    <property type="entry name" value="Nitrate/nitrite_sensing"/>
</dbReference>
<proteinExistence type="predicted"/>
<organism evidence="7">
    <name type="scientific">hydrothermal vent metagenome</name>
    <dbReference type="NCBI Taxonomy" id="652676"/>
    <lineage>
        <taxon>unclassified sequences</taxon>
        <taxon>metagenomes</taxon>
        <taxon>ecological metagenomes</taxon>
    </lineage>
</organism>
<keyword evidence="1" id="KW-0812">Transmembrane</keyword>
<dbReference type="Pfam" id="PF08376">
    <property type="entry name" value="NIT"/>
    <property type="match status" value="1"/>
</dbReference>
<dbReference type="Pfam" id="PF00563">
    <property type="entry name" value="EAL"/>
    <property type="match status" value="1"/>
</dbReference>
<dbReference type="InterPro" id="IPR000014">
    <property type="entry name" value="PAS"/>
</dbReference>
<dbReference type="PANTHER" id="PTHR44757:SF2">
    <property type="entry name" value="BIOFILM ARCHITECTURE MAINTENANCE PROTEIN MBAA"/>
    <property type="match status" value="1"/>
</dbReference>
<feature type="domain" description="EAL" evidence="4">
    <location>
        <begin position="802"/>
        <end position="1056"/>
    </location>
</feature>
<dbReference type="InterPro" id="IPR035965">
    <property type="entry name" value="PAS-like_dom_sf"/>
</dbReference>
<gene>
    <name evidence="7" type="ORF">MNBD_GAMMA26-2003</name>
</gene>
<dbReference type="Pfam" id="PF13426">
    <property type="entry name" value="PAS_9"/>
    <property type="match status" value="1"/>
</dbReference>
<evidence type="ECO:0000256" key="1">
    <source>
        <dbReference type="SAM" id="Phobius"/>
    </source>
</evidence>
<dbReference type="SUPFAM" id="SSF55073">
    <property type="entry name" value="Nucleotide cyclase"/>
    <property type="match status" value="1"/>
</dbReference>
<dbReference type="InterPro" id="IPR000700">
    <property type="entry name" value="PAS-assoc_C"/>
</dbReference>
<protein>
    <submittedName>
        <fullName evidence="7">Diguanylate cyclase/phosphodiesterase (GGDEF &amp; EAL domains) with PAS/PAC sensor(S)</fullName>
    </submittedName>
</protein>
<dbReference type="CDD" id="cd00130">
    <property type="entry name" value="PAS"/>
    <property type="match status" value="1"/>
</dbReference>
<dbReference type="InterPro" id="IPR043128">
    <property type="entry name" value="Rev_trsase/Diguanyl_cyclase"/>
</dbReference>
<evidence type="ECO:0000259" key="6">
    <source>
        <dbReference type="PROSITE" id="PS50887"/>
    </source>
</evidence>
<dbReference type="GO" id="GO:0007165">
    <property type="term" value="P:signal transduction"/>
    <property type="evidence" value="ECO:0007669"/>
    <property type="project" value="InterPro"/>
</dbReference>
<dbReference type="AlphaFoldDB" id="A0A3B1B509"/>
<dbReference type="CDD" id="cd01948">
    <property type="entry name" value="EAL"/>
    <property type="match status" value="1"/>
</dbReference>
<evidence type="ECO:0000259" key="3">
    <source>
        <dbReference type="PROSITE" id="PS50113"/>
    </source>
</evidence>
<dbReference type="SUPFAM" id="SSF55785">
    <property type="entry name" value="PYP-like sensor domain (PAS domain)"/>
    <property type="match status" value="1"/>
</dbReference>
<accession>A0A3B1B509</accession>
<dbReference type="PROSITE" id="PS50113">
    <property type="entry name" value="PAC"/>
    <property type="match status" value="1"/>
</dbReference>
<dbReference type="Gene3D" id="3.20.20.450">
    <property type="entry name" value="EAL domain"/>
    <property type="match status" value="1"/>
</dbReference>
<evidence type="ECO:0000313" key="7">
    <source>
        <dbReference type="EMBL" id="VAX06983.1"/>
    </source>
</evidence>
<feature type="transmembrane region" description="Helical" evidence="1">
    <location>
        <begin position="423"/>
        <end position="445"/>
    </location>
</feature>
<dbReference type="SMART" id="SM00091">
    <property type="entry name" value="PAS"/>
    <property type="match status" value="1"/>
</dbReference>
<evidence type="ECO:0000259" key="4">
    <source>
        <dbReference type="PROSITE" id="PS50883"/>
    </source>
</evidence>
<dbReference type="NCBIfam" id="TIGR00254">
    <property type="entry name" value="GGDEF"/>
    <property type="match status" value="1"/>
</dbReference>
<dbReference type="PANTHER" id="PTHR44757">
    <property type="entry name" value="DIGUANYLATE CYCLASE DGCP"/>
    <property type="match status" value="1"/>
</dbReference>
<keyword evidence="1" id="KW-0472">Membrane</keyword>
<dbReference type="Gene3D" id="6.10.340.10">
    <property type="match status" value="1"/>
</dbReference>
<dbReference type="InterPro" id="IPR001633">
    <property type="entry name" value="EAL_dom"/>
</dbReference>
<reference evidence="7" key="1">
    <citation type="submission" date="2018-06" db="EMBL/GenBank/DDBJ databases">
        <authorList>
            <person name="Zhirakovskaya E."/>
        </authorList>
    </citation>
    <scope>NUCLEOTIDE SEQUENCE</scope>
</reference>
<dbReference type="Pfam" id="PF00672">
    <property type="entry name" value="HAMP"/>
    <property type="match status" value="1"/>
</dbReference>
<dbReference type="InterPro" id="IPR052155">
    <property type="entry name" value="Biofilm_reg_signaling"/>
</dbReference>
<dbReference type="SUPFAM" id="SSF141868">
    <property type="entry name" value="EAL domain-like"/>
    <property type="match status" value="1"/>
</dbReference>
<dbReference type="InterPro" id="IPR000160">
    <property type="entry name" value="GGDEF_dom"/>
</dbReference>
<dbReference type="PROSITE" id="PS50887">
    <property type="entry name" value="GGDEF"/>
    <property type="match status" value="1"/>
</dbReference>
<dbReference type="GO" id="GO:0016020">
    <property type="term" value="C:membrane"/>
    <property type="evidence" value="ECO:0007669"/>
    <property type="project" value="InterPro"/>
</dbReference>
<dbReference type="InterPro" id="IPR035919">
    <property type="entry name" value="EAL_sf"/>
</dbReference>
<dbReference type="PROSITE" id="PS50885">
    <property type="entry name" value="HAMP"/>
    <property type="match status" value="1"/>
</dbReference>
<dbReference type="SMART" id="SM00304">
    <property type="entry name" value="HAMP"/>
    <property type="match status" value="1"/>
</dbReference>
<dbReference type="PROSITE" id="PS50112">
    <property type="entry name" value="PAS"/>
    <property type="match status" value="1"/>
</dbReference>
<sequence>MLEKFLDNLQIRYKLLLLIIFPFAVLMLFTGYGVFQKWQQHGEARVAQYLHESARTYSKVIHAIQNERGLSAGYLGSAGEQFKTELIEQRVATDRHIKHALSPNADATVFDEKHRRLIDNISSVTDSLNHRYTLRNSVDVNKDDAIFERYSTIITNIINLVENINIIAGDATISRSNQAYGILLWLQEFAGRERGLVNGLLSSGQFDSRLFSLIITNIAEQDSLIKRFQNVVASARQKAALEITLRDPATMRVREMRQILLSVAEKLDALEQLQTITGYGGLIHQFKNYVLRGNAAYKNNFNHIYTKAQHSFDTYRNIPNISNREKSDISIIEKTFQKYYELLPVIEKMRNEGSDIDLVDNAVKVDDTMAIDAITRLRKGVIELDPAEWFHSATAYINLLNANSDAIRWDNLSYIKRKTQKSLISLASYILLATVVSLLCLYLGAAITRRLALGTLEISQALKRVEESGDFSGHIQVYGTDEIAAMGRSFNSLIEGRHAAEDRLNLAYKVFDSTIDGILITDPEQKIILINRATSTITGYTEAEILGRSPYMLTSNRHNQAFFRSMWQDIAEQGSWRGEVWNRHKNGDIYPLWQNISEVRDEQGQVVNYISIFSDISAIKQTQAELEHLAHHDPLTSLPNRLLLDQHLSQGLERAHRNGQLMAVLFLDLDRFKNINDSLGHQVGDVLLQLASQRLKRLIRAEDLIARLGGDEFAIVLEAPTDVLGIGIVAQKCLDAFAEPFKINDNEVYAGTSIGISIYPNDGTNTDELVKYADTAMYAAKERSRNTFQFYDRHMTELAIKRLTLENELRAAIENNEFILHYQPQVNLNNGLIIGAEALIRWQKPAGKIICPDTFIPVAEESGLIEHIDAWVLQNACSEIAKWLSKGVFPSSMAINISGFSIEHGLLIEMAKKALYKHDIPPSCLELEITEGYLMKHKDKAAQVIEELQGLGVMFSIDDFGTGYSSLSYMKSLPINKLKIDRSFIKDIQHNANDKAIATSVIALGHSMQMEVIAEGVEVQEQVEILSALNCDSAQGFFYSKPVTGDEFMALLIEQQNG</sequence>
<feature type="domain" description="GGDEF" evidence="6">
    <location>
        <begin position="660"/>
        <end position="793"/>
    </location>
</feature>
<dbReference type="InterPro" id="IPR003660">
    <property type="entry name" value="HAMP_dom"/>
</dbReference>
<feature type="domain" description="PAS" evidence="2">
    <location>
        <begin position="503"/>
        <end position="574"/>
    </location>
</feature>
<feature type="domain" description="HAMP" evidence="5">
    <location>
        <begin position="449"/>
        <end position="502"/>
    </location>
</feature>
<dbReference type="InterPro" id="IPR029787">
    <property type="entry name" value="Nucleotide_cyclase"/>
</dbReference>
<evidence type="ECO:0000259" key="5">
    <source>
        <dbReference type="PROSITE" id="PS50885"/>
    </source>
</evidence>
<evidence type="ECO:0000259" key="2">
    <source>
        <dbReference type="PROSITE" id="PS50112"/>
    </source>
</evidence>
<dbReference type="CDD" id="cd06225">
    <property type="entry name" value="HAMP"/>
    <property type="match status" value="1"/>
</dbReference>
<dbReference type="Gene3D" id="3.30.70.270">
    <property type="match status" value="1"/>
</dbReference>
<name>A0A3B1B509_9ZZZZ</name>
<dbReference type="Gene3D" id="3.30.450.20">
    <property type="entry name" value="PAS domain"/>
    <property type="match status" value="1"/>
</dbReference>
<dbReference type="EMBL" id="UOFX01000020">
    <property type="protein sequence ID" value="VAX06983.1"/>
    <property type="molecule type" value="Genomic_DNA"/>
</dbReference>
<keyword evidence="1" id="KW-1133">Transmembrane helix</keyword>
<feature type="transmembrane region" description="Helical" evidence="1">
    <location>
        <begin position="15"/>
        <end position="35"/>
    </location>
</feature>
<dbReference type="SMART" id="SM00086">
    <property type="entry name" value="PAC"/>
    <property type="match status" value="1"/>
</dbReference>
<dbReference type="SMART" id="SM00052">
    <property type="entry name" value="EAL"/>
    <property type="match status" value="1"/>
</dbReference>
<feature type="domain" description="PAC" evidence="3">
    <location>
        <begin position="576"/>
        <end position="628"/>
    </location>
</feature>
<dbReference type="Pfam" id="PF00990">
    <property type="entry name" value="GGDEF"/>
    <property type="match status" value="1"/>
</dbReference>
<dbReference type="NCBIfam" id="TIGR00229">
    <property type="entry name" value="sensory_box"/>
    <property type="match status" value="1"/>
</dbReference>
<dbReference type="PROSITE" id="PS50883">
    <property type="entry name" value="EAL"/>
    <property type="match status" value="1"/>
</dbReference>
<dbReference type="SMART" id="SM00267">
    <property type="entry name" value="GGDEF"/>
    <property type="match status" value="1"/>
</dbReference>
<dbReference type="FunFam" id="3.20.20.450:FF:000001">
    <property type="entry name" value="Cyclic di-GMP phosphodiesterase yahA"/>
    <property type="match status" value="1"/>
</dbReference>